<dbReference type="EMBL" id="JASJOS010000012">
    <property type="protein sequence ID" value="MDJ1483702.1"/>
    <property type="molecule type" value="Genomic_DNA"/>
</dbReference>
<evidence type="ECO:0000313" key="4">
    <source>
        <dbReference type="Proteomes" id="UP001241110"/>
    </source>
</evidence>
<proteinExistence type="predicted"/>
<dbReference type="RefSeq" id="WP_313983959.1">
    <property type="nucleotide sequence ID" value="NZ_JASJOR010000010.1"/>
</dbReference>
<dbReference type="Proteomes" id="UP001241110">
    <property type="component" value="Unassembled WGS sequence"/>
</dbReference>
<sequence length="153" mass="17992">MSANPQSVSPQVEKVTEMIHQYAESVGLTREQVFNSEKKTWRWRIGSAYIDIFIQTIRFENGTSRDYLRIFSALMQIPANDLLKFYRHLLELNDSKLGVKLTIMPNSNWVYATYERDIRGMDYHELATCIADLEYWADLLDDDLKNTFPNWSN</sequence>
<evidence type="ECO:0000313" key="2">
    <source>
        <dbReference type="EMBL" id="MDJ1497769.1"/>
    </source>
</evidence>
<comment type="caution">
    <text evidence="1">The sequence shown here is derived from an EMBL/GenBank/DDBJ whole genome shotgun (WGS) entry which is preliminary data.</text>
</comment>
<accession>A0AAE3QQN0</accession>
<dbReference type="Gene3D" id="3.30.1460.10">
    <property type="match status" value="1"/>
</dbReference>
<organism evidence="1 4">
    <name type="scientific">Xanthocytophaga flava</name>
    <dbReference type="NCBI Taxonomy" id="3048013"/>
    <lineage>
        <taxon>Bacteria</taxon>
        <taxon>Pseudomonadati</taxon>
        <taxon>Bacteroidota</taxon>
        <taxon>Cytophagia</taxon>
        <taxon>Cytophagales</taxon>
        <taxon>Rhodocytophagaceae</taxon>
        <taxon>Xanthocytophaga</taxon>
    </lineage>
</organism>
<reference evidence="1 3" key="1">
    <citation type="submission" date="2023-05" db="EMBL/GenBank/DDBJ databases">
        <authorList>
            <person name="Zhang X."/>
        </authorList>
    </citation>
    <scope>NUCLEOTIDE SEQUENCE</scope>
    <source>
        <strain evidence="2 3">DM2B3-1</strain>
        <strain evidence="1">YF14B1</strain>
    </source>
</reference>
<gene>
    <name evidence="1" type="ORF">QNI16_24600</name>
    <name evidence="2" type="ORF">QNI19_32815</name>
</gene>
<name>A0AAE3QQN0_9BACT</name>
<evidence type="ECO:0000313" key="3">
    <source>
        <dbReference type="Proteomes" id="UP001228581"/>
    </source>
</evidence>
<dbReference type="SUPFAM" id="SSF69635">
    <property type="entry name" value="Type III secretory system chaperone-like"/>
    <property type="match status" value="1"/>
</dbReference>
<dbReference type="Proteomes" id="UP001228581">
    <property type="component" value="Unassembled WGS sequence"/>
</dbReference>
<protein>
    <submittedName>
        <fullName evidence="1">YbjN domain-containing protein</fullName>
    </submittedName>
</protein>
<keyword evidence="3" id="KW-1185">Reference proteome</keyword>
<dbReference type="EMBL" id="JASJOT010000036">
    <property type="protein sequence ID" value="MDJ1497769.1"/>
    <property type="molecule type" value="Genomic_DNA"/>
</dbReference>
<dbReference type="CDD" id="cd17036">
    <property type="entry name" value="T3SC_YbjN-like_1"/>
    <property type="match status" value="1"/>
</dbReference>
<dbReference type="AlphaFoldDB" id="A0AAE3QQN0"/>
<evidence type="ECO:0000313" key="1">
    <source>
        <dbReference type="EMBL" id="MDJ1483702.1"/>
    </source>
</evidence>